<evidence type="ECO:0000313" key="1">
    <source>
        <dbReference type="EMBL" id="ODR91875.1"/>
    </source>
</evidence>
<sequence length="261" mass="27845">MDLNPPQFSRFVHDGLEIAFFDEGDRSGDPILLIHGFGSSANVNWVFPGWVKALGEAGYRVIALDNRGHGASSKPYDPSLYHPPQMAGDAAALLSHLGIGDAHVMGYSMGARISAFLALGHPHRVRSLIFGGLGIGMVRGVGDWDSIAGALLAPSLEDVTHERGRMFRAFADQTKSDRQALAACISTSRDLLSVEDVGRIEAPVLIGVGTKDDIAGSAQELAALMPHATALDIPGRDHMLAVGDRVFKKAVLEFLAEVGRR</sequence>
<dbReference type="SUPFAM" id="SSF53474">
    <property type="entry name" value="alpha/beta-Hydrolases"/>
    <property type="match status" value="1"/>
</dbReference>
<comment type="caution">
    <text evidence="1">The sequence shown here is derived from an EMBL/GenBank/DDBJ whole genome shotgun (WGS) entry which is preliminary data.</text>
</comment>
<keyword evidence="1" id="KW-0378">Hydrolase</keyword>
<reference evidence="2" key="1">
    <citation type="submission" date="2016-05" db="EMBL/GenBank/DDBJ databases">
        <authorList>
            <person name="Li Y."/>
        </authorList>
    </citation>
    <scope>NUCLEOTIDE SEQUENCE [LARGE SCALE GENOMIC DNA]</scope>
    <source>
        <strain evidence="2">YIC4027</strain>
    </source>
</reference>
<evidence type="ECO:0000313" key="2">
    <source>
        <dbReference type="Proteomes" id="UP000094342"/>
    </source>
</evidence>
<dbReference type="EMBL" id="LYBW01000051">
    <property type="protein sequence ID" value="ODR91875.1"/>
    <property type="molecule type" value="Genomic_DNA"/>
</dbReference>
<gene>
    <name evidence="1" type="ORF">A8M32_07735</name>
</gene>
<dbReference type="OrthoDB" id="9804723at2"/>
<accession>A0A1E3VEB1</accession>
<dbReference type="Gene3D" id="3.40.50.1820">
    <property type="entry name" value="alpha/beta hydrolase"/>
    <property type="match status" value="1"/>
</dbReference>
<dbReference type="Proteomes" id="UP000094342">
    <property type="component" value="Unassembled WGS sequence"/>
</dbReference>
<dbReference type="GO" id="GO:0046503">
    <property type="term" value="P:glycerolipid catabolic process"/>
    <property type="evidence" value="ECO:0007669"/>
    <property type="project" value="TreeGrafter"/>
</dbReference>
<dbReference type="STRING" id="1752398.A8M32_07735"/>
<proteinExistence type="predicted"/>
<dbReference type="InterPro" id="IPR029058">
    <property type="entry name" value="AB_hydrolase_fold"/>
</dbReference>
<dbReference type="GO" id="GO:0004806">
    <property type="term" value="F:triacylglycerol lipase activity"/>
    <property type="evidence" value="ECO:0007669"/>
    <property type="project" value="TreeGrafter"/>
</dbReference>
<protein>
    <submittedName>
        <fullName evidence="1">Alpha/beta hydrolase</fullName>
    </submittedName>
</protein>
<dbReference type="PANTHER" id="PTHR43433:SF5">
    <property type="entry name" value="AB HYDROLASE-1 DOMAIN-CONTAINING PROTEIN"/>
    <property type="match status" value="1"/>
</dbReference>
<dbReference type="InterPro" id="IPR000073">
    <property type="entry name" value="AB_hydrolase_1"/>
</dbReference>
<dbReference type="InterPro" id="IPR050471">
    <property type="entry name" value="AB_hydrolase"/>
</dbReference>
<dbReference type="Pfam" id="PF00561">
    <property type="entry name" value="Abhydrolase_1"/>
    <property type="match status" value="1"/>
</dbReference>
<keyword evidence="2" id="KW-1185">Reference proteome</keyword>
<dbReference type="RefSeq" id="WP_069457833.1">
    <property type="nucleotide sequence ID" value="NZ_CP034909.1"/>
</dbReference>
<organism evidence="1 2">
    <name type="scientific">Sinorhizobium alkalisoli</name>
    <dbReference type="NCBI Taxonomy" id="1752398"/>
    <lineage>
        <taxon>Bacteria</taxon>
        <taxon>Pseudomonadati</taxon>
        <taxon>Pseudomonadota</taxon>
        <taxon>Alphaproteobacteria</taxon>
        <taxon>Hyphomicrobiales</taxon>
        <taxon>Rhizobiaceae</taxon>
        <taxon>Sinorhizobium/Ensifer group</taxon>
        <taxon>Sinorhizobium</taxon>
    </lineage>
</organism>
<dbReference type="PANTHER" id="PTHR43433">
    <property type="entry name" value="HYDROLASE, ALPHA/BETA FOLD FAMILY PROTEIN"/>
    <property type="match status" value="1"/>
</dbReference>
<dbReference type="PRINTS" id="PR00111">
    <property type="entry name" value="ABHYDROLASE"/>
</dbReference>
<name>A0A1E3VEB1_9HYPH</name>
<dbReference type="AlphaFoldDB" id="A0A1E3VEB1"/>